<organism evidence="3 4">
    <name type="scientific">Dreissena polymorpha</name>
    <name type="common">Zebra mussel</name>
    <name type="synonym">Mytilus polymorpha</name>
    <dbReference type="NCBI Taxonomy" id="45954"/>
    <lineage>
        <taxon>Eukaryota</taxon>
        <taxon>Metazoa</taxon>
        <taxon>Spiralia</taxon>
        <taxon>Lophotrochozoa</taxon>
        <taxon>Mollusca</taxon>
        <taxon>Bivalvia</taxon>
        <taxon>Autobranchia</taxon>
        <taxon>Heteroconchia</taxon>
        <taxon>Euheterodonta</taxon>
        <taxon>Imparidentia</taxon>
        <taxon>Neoheterodontei</taxon>
        <taxon>Myida</taxon>
        <taxon>Dreissenoidea</taxon>
        <taxon>Dreissenidae</taxon>
        <taxon>Dreissena</taxon>
    </lineage>
</organism>
<dbReference type="EMBL" id="JAIWYP010000004">
    <property type="protein sequence ID" value="KAH3831809.1"/>
    <property type="molecule type" value="Genomic_DNA"/>
</dbReference>
<protein>
    <submittedName>
        <fullName evidence="3">Uncharacterized protein</fullName>
    </submittedName>
</protein>
<feature type="chain" id="PRO_5038472898" evidence="2">
    <location>
        <begin position="20"/>
        <end position="69"/>
    </location>
</feature>
<reference evidence="3" key="2">
    <citation type="submission" date="2020-11" db="EMBL/GenBank/DDBJ databases">
        <authorList>
            <person name="McCartney M.A."/>
            <person name="Auch B."/>
            <person name="Kono T."/>
            <person name="Mallez S."/>
            <person name="Becker A."/>
            <person name="Gohl D.M."/>
            <person name="Silverstein K.A.T."/>
            <person name="Koren S."/>
            <person name="Bechman K.B."/>
            <person name="Herman A."/>
            <person name="Abrahante J.E."/>
            <person name="Garbe J."/>
        </authorList>
    </citation>
    <scope>NUCLEOTIDE SEQUENCE</scope>
    <source>
        <strain evidence="3">Duluth1</strain>
        <tissue evidence="3">Whole animal</tissue>
    </source>
</reference>
<keyword evidence="4" id="KW-1185">Reference proteome</keyword>
<reference evidence="3" key="1">
    <citation type="journal article" date="2019" name="bioRxiv">
        <title>The Genome of the Zebra Mussel, Dreissena polymorpha: A Resource for Invasive Species Research.</title>
        <authorList>
            <person name="McCartney M.A."/>
            <person name="Auch B."/>
            <person name="Kono T."/>
            <person name="Mallez S."/>
            <person name="Zhang Y."/>
            <person name="Obille A."/>
            <person name="Becker A."/>
            <person name="Abrahante J.E."/>
            <person name="Garbe J."/>
            <person name="Badalamenti J.P."/>
            <person name="Herman A."/>
            <person name="Mangelson H."/>
            <person name="Liachko I."/>
            <person name="Sullivan S."/>
            <person name="Sone E.D."/>
            <person name="Koren S."/>
            <person name="Silverstein K.A.T."/>
            <person name="Beckman K.B."/>
            <person name="Gohl D.M."/>
        </authorList>
    </citation>
    <scope>NUCLEOTIDE SEQUENCE</scope>
    <source>
        <strain evidence="3">Duluth1</strain>
        <tissue evidence="3">Whole animal</tissue>
    </source>
</reference>
<feature type="compositionally biased region" description="Basic and acidic residues" evidence="1">
    <location>
        <begin position="35"/>
        <end position="46"/>
    </location>
</feature>
<proteinExistence type="predicted"/>
<evidence type="ECO:0000313" key="3">
    <source>
        <dbReference type="EMBL" id="KAH3831809.1"/>
    </source>
</evidence>
<gene>
    <name evidence="3" type="ORF">DPMN_105080</name>
</gene>
<sequence length="69" mass="7326">MVTALVLQLIQCVVNLPQSAPTVVDGMPAEEEAAEASRHSKADKSGKGKRRSAEVVSTSFKQGFDSSCF</sequence>
<feature type="signal peptide" evidence="2">
    <location>
        <begin position="1"/>
        <end position="19"/>
    </location>
</feature>
<keyword evidence="2" id="KW-0732">Signal</keyword>
<accession>A0A9D4HE81</accession>
<comment type="caution">
    <text evidence="3">The sequence shown here is derived from an EMBL/GenBank/DDBJ whole genome shotgun (WGS) entry which is preliminary data.</text>
</comment>
<evidence type="ECO:0000313" key="4">
    <source>
        <dbReference type="Proteomes" id="UP000828390"/>
    </source>
</evidence>
<evidence type="ECO:0000256" key="2">
    <source>
        <dbReference type="SAM" id="SignalP"/>
    </source>
</evidence>
<evidence type="ECO:0000256" key="1">
    <source>
        <dbReference type="SAM" id="MobiDB-lite"/>
    </source>
</evidence>
<feature type="region of interest" description="Disordered" evidence="1">
    <location>
        <begin position="27"/>
        <end position="57"/>
    </location>
</feature>
<dbReference type="Proteomes" id="UP000828390">
    <property type="component" value="Unassembled WGS sequence"/>
</dbReference>
<dbReference type="AlphaFoldDB" id="A0A9D4HE81"/>
<name>A0A9D4HE81_DREPO</name>